<name>A0A162V419_9CLOT</name>
<dbReference type="SUPFAM" id="SSF51445">
    <property type="entry name" value="(Trans)glycosidases"/>
    <property type="match status" value="1"/>
</dbReference>
<dbReference type="EMBL" id="LWAE01000001">
    <property type="protein sequence ID" value="KZL94519.1"/>
    <property type="molecule type" value="Genomic_DNA"/>
</dbReference>
<dbReference type="SUPFAM" id="SSF51011">
    <property type="entry name" value="Glycosyl hydrolase domain"/>
    <property type="match status" value="1"/>
</dbReference>
<dbReference type="PATRIC" id="fig|1121326.3.peg.1546"/>
<evidence type="ECO:0000256" key="1">
    <source>
        <dbReference type="ARBA" id="ARBA00004881"/>
    </source>
</evidence>
<dbReference type="PANTHER" id="PTHR43576:SF3">
    <property type="entry name" value="ALPHA-L-ARABINOFURANOSIDASE C"/>
    <property type="match status" value="1"/>
</dbReference>
<evidence type="ECO:0000256" key="2">
    <source>
        <dbReference type="ARBA" id="ARBA00011165"/>
    </source>
</evidence>
<keyword evidence="4" id="KW-0378">Hydrolase</keyword>
<dbReference type="Pfam" id="PF06964">
    <property type="entry name" value="Alpha-L-AF_C"/>
    <property type="match status" value="1"/>
</dbReference>
<dbReference type="InterPro" id="IPR010720">
    <property type="entry name" value="Alpha-L-AF_C"/>
</dbReference>
<dbReference type="InterPro" id="IPR017853">
    <property type="entry name" value="GH"/>
</dbReference>
<organism evidence="4 5">
    <name type="scientific">Clostridium magnum DSM 2767</name>
    <dbReference type="NCBI Taxonomy" id="1121326"/>
    <lineage>
        <taxon>Bacteria</taxon>
        <taxon>Bacillati</taxon>
        <taxon>Bacillota</taxon>
        <taxon>Clostridia</taxon>
        <taxon>Eubacteriales</taxon>
        <taxon>Clostridiaceae</taxon>
        <taxon>Clostridium</taxon>
    </lineage>
</organism>
<dbReference type="Gene3D" id="3.20.20.80">
    <property type="entry name" value="Glycosidases"/>
    <property type="match status" value="1"/>
</dbReference>
<dbReference type="AlphaFoldDB" id="A0A162V419"/>
<evidence type="ECO:0000313" key="4">
    <source>
        <dbReference type="EMBL" id="KZL94519.1"/>
    </source>
</evidence>
<keyword evidence="4" id="KW-0326">Glycosidase</keyword>
<dbReference type="Gene3D" id="2.60.40.1180">
    <property type="entry name" value="Golgi alpha-mannosidase II"/>
    <property type="match status" value="1"/>
</dbReference>
<dbReference type="SMART" id="SM00813">
    <property type="entry name" value="Alpha-L-AF_C"/>
    <property type="match status" value="1"/>
</dbReference>
<dbReference type="STRING" id="1121326.CLMAG_15720"/>
<feature type="domain" description="Alpha-L-arabinofuranosidase C-terminal" evidence="3">
    <location>
        <begin position="6"/>
        <end position="204"/>
    </location>
</feature>
<dbReference type="GO" id="GO:0000272">
    <property type="term" value="P:polysaccharide catabolic process"/>
    <property type="evidence" value="ECO:0007669"/>
    <property type="project" value="TreeGrafter"/>
</dbReference>
<dbReference type="EC" id="3.2.1.55" evidence="4"/>
<comment type="pathway">
    <text evidence="1">Glycan metabolism.</text>
</comment>
<comment type="subunit">
    <text evidence="2">Homohexamer; trimer of dimers.</text>
</comment>
<sequence>MNIHFDEWNVWYQKKQTRFPWEVAPPILEDIYSLVDALVFGGMLCILLNNADRVKMACLAQLVNVIPPIFTEKGGRIVKQAIFYPFQQVSNFGRGEALKPIVKCSTFESNLYGEAPIVQSAVTYDKENETVTVFALNCDQQEDIQFTIDFRSFENSIPIKHVVLDGPDLYAQNTFGEPDKVKTGNVKIESNQGGIIDVIIPKLSWNMIRFSTSNK</sequence>
<dbReference type="Proteomes" id="UP000076603">
    <property type="component" value="Unassembled WGS sequence"/>
</dbReference>
<dbReference type="RefSeq" id="WP_066620256.1">
    <property type="nucleotide sequence ID" value="NZ_FQXL01000019.1"/>
</dbReference>
<accession>A0A162V419</accession>
<proteinExistence type="predicted"/>
<dbReference type="PANTHER" id="PTHR43576">
    <property type="entry name" value="ALPHA-L-ARABINOFURANOSIDASE C-RELATED"/>
    <property type="match status" value="1"/>
</dbReference>
<dbReference type="GO" id="GO:0046373">
    <property type="term" value="P:L-arabinose metabolic process"/>
    <property type="evidence" value="ECO:0007669"/>
    <property type="project" value="InterPro"/>
</dbReference>
<evidence type="ECO:0000313" key="5">
    <source>
        <dbReference type="Proteomes" id="UP000076603"/>
    </source>
</evidence>
<dbReference type="GO" id="GO:0046556">
    <property type="term" value="F:alpha-L-arabinofuranosidase activity"/>
    <property type="evidence" value="ECO:0007669"/>
    <property type="project" value="UniProtKB-EC"/>
</dbReference>
<dbReference type="InterPro" id="IPR013780">
    <property type="entry name" value="Glyco_hydro_b"/>
</dbReference>
<reference evidence="4 5" key="1">
    <citation type="submission" date="2016-04" db="EMBL/GenBank/DDBJ databases">
        <title>Genome sequence of Clostridium magnum DSM 2767.</title>
        <authorList>
            <person name="Poehlein A."/>
            <person name="Uhlig R."/>
            <person name="Fischer R."/>
            <person name="Bahl H."/>
            <person name="Daniel R."/>
        </authorList>
    </citation>
    <scope>NUCLEOTIDE SEQUENCE [LARGE SCALE GENOMIC DNA]</scope>
    <source>
        <strain evidence="4 5">DSM 2767</strain>
    </source>
</reference>
<gene>
    <name evidence="4" type="primary">abfA</name>
    <name evidence="4" type="ORF">CLMAG_15720</name>
</gene>
<comment type="caution">
    <text evidence="4">The sequence shown here is derived from an EMBL/GenBank/DDBJ whole genome shotgun (WGS) entry which is preliminary data.</text>
</comment>
<protein>
    <submittedName>
        <fullName evidence="4">Intracellular exo-alpha-(1-&gt;5)-L-arabinofuranosidase</fullName>
        <ecNumber evidence="4">3.2.1.55</ecNumber>
    </submittedName>
</protein>
<evidence type="ECO:0000259" key="3">
    <source>
        <dbReference type="SMART" id="SM00813"/>
    </source>
</evidence>
<keyword evidence="5" id="KW-1185">Reference proteome</keyword>